<dbReference type="InterPro" id="IPR004843">
    <property type="entry name" value="Calcineurin-like_PHP"/>
</dbReference>
<name>A0ABT3DJF2_9BACI</name>
<proteinExistence type="predicted"/>
<feature type="domain" description="Calcineurin-like phosphoesterase" evidence="2">
    <location>
        <begin position="4"/>
        <end position="203"/>
    </location>
</feature>
<dbReference type="PANTHER" id="PTHR30337:SF7">
    <property type="entry name" value="PHOSPHOESTERASE"/>
    <property type="match status" value="1"/>
</dbReference>
<evidence type="ECO:0000313" key="4">
    <source>
        <dbReference type="Proteomes" id="UP001526147"/>
    </source>
</evidence>
<organism evidence="3 4">
    <name type="scientific">Metabacillus halosaccharovorans</name>
    <dbReference type="NCBI Taxonomy" id="930124"/>
    <lineage>
        <taxon>Bacteria</taxon>
        <taxon>Bacillati</taxon>
        <taxon>Bacillota</taxon>
        <taxon>Bacilli</taxon>
        <taxon>Bacillales</taxon>
        <taxon>Bacillaceae</taxon>
        <taxon>Metabacillus</taxon>
    </lineage>
</organism>
<reference evidence="3 4" key="1">
    <citation type="submission" date="2022-10" db="EMBL/GenBank/DDBJ databases">
        <title>Draft genome assembly of moderately radiation resistant bacterium Metabacillus halosaccharovorans.</title>
        <authorList>
            <person name="Pal S."/>
            <person name="Gopinathan A."/>
        </authorList>
    </citation>
    <scope>NUCLEOTIDE SEQUENCE [LARGE SCALE GENOMIC DNA]</scope>
    <source>
        <strain evidence="3 4">VITHBRA001</strain>
    </source>
</reference>
<dbReference type="RefSeq" id="WP_264143607.1">
    <property type="nucleotide sequence ID" value="NZ_JAOYEY010000044.1"/>
</dbReference>
<evidence type="ECO:0000256" key="1">
    <source>
        <dbReference type="ARBA" id="ARBA00022801"/>
    </source>
</evidence>
<keyword evidence="1" id="KW-0378">Hydrolase</keyword>
<comment type="caution">
    <text evidence="3">The sequence shown here is derived from an EMBL/GenBank/DDBJ whole genome shotgun (WGS) entry which is preliminary data.</text>
</comment>
<dbReference type="Pfam" id="PF00149">
    <property type="entry name" value="Metallophos"/>
    <property type="match status" value="1"/>
</dbReference>
<accession>A0ABT3DJF2</accession>
<evidence type="ECO:0000259" key="2">
    <source>
        <dbReference type="Pfam" id="PF00149"/>
    </source>
</evidence>
<dbReference type="InterPro" id="IPR041796">
    <property type="entry name" value="Mre11_N"/>
</dbReference>
<dbReference type="InterPro" id="IPR050535">
    <property type="entry name" value="DNA_Repair-Maintenance_Comp"/>
</dbReference>
<keyword evidence="4" id="KW-1185">Reference proteome</keyword>
<evidence type="ECO:0000313" key="3">
    <source>
        <dbReference type="EMBL" id="MCV9887182.1"/>
    </source>
</evidence>
<dbReference type="PIRSF" id="PIRSF033091">
    <property type="entry name" value="Pesterase_YhaO"/>
    <property type="match status" value="1"/>
</dbReference>
<dbReference type="InterPro" id="IPR029052">
    <property type="entry name" value="Metallo-depent_PP-like"/>
</dbReference>
<dbReference type="GO" id="GO:0004527">
    <property type="term" value="F:exonuclease activity"/>
    <property type="evidence" value="ECO:0007669"/>
    <property type="project" value="UniProtKB-KW"/>
</dbReference>
<dbReference type="PANTHER" id="PTHR30337">
    <property type="entry name" value="COMPONENT OF ATP-DEPENDENT DSDNA EXONUCLEASE"/>
    <property type="match status" value="1"/>
</dbReference>
<dbReference type="Gene3D" id="3.60.21.10">
    <property type="match status" value="1"/>
</dbReference>
<dbReference type="InterPro" id="IPR014576">
    <property type="entry name" value="Pesterase_YhaO"/>
</dbReference>
<dbReference type="CDD" id="cd00840">
    <property type="entry name" value="MPP_Mre11_N"/>
    <property type="match status" value="1"/>
</dbReference>
<protein>
    <submittedName>
        <fullName evidence="3">DNA repair exonuclease</fullName>
    </submittedName>
</protein>
<sequence>MSAIKFIHAADLHLDSPFLGLKHMPAKLFEKVRESTFTSFSNIITYAIKEKVDFILLSGDLYDEDERSLKAQLKIKKEFERLAEKDIQVYIIHGNHDHMGGKWLDLVWPENVHVFSSHKVEVKEYIKNKIPTAYIYGYSYPERAVHENITSQYIKLEHPNVFHIGMLHGSAEGNKEHDVYCPFKVNDLLSKDFDYWALGHIHKRQVLHEAHPVIAYPGNIQGRHRKESGRKGCYLVEMEEGKVTNTFVSTEVIRWEEIDVSINECQNLSDLIQACERSIENLKRQNKSICLTISFVDSGELANELNSQDLVEDLLDVLNEQHNDQENFVWVVKIIDRTIKPRTTSQKLSTFYQDLENTIESYDEFEEVIEPLKKNPLFRKHIGGYTLEEQKQLLKKAEQLLHRELLQHHEHK</sequence>
<dbReference type="EMBL" id="JAOYEY010000044">
    <property type="protein sequence ID" value="MCV9887182.1"/>
    <property type="molecule type" value="Genomic_DNA"/>
</dbReference>
<dbReference type="SUPFAM" id="SSF56300">
    <property type="entry name" value="Metallo-dependent phosphatases"/>
    <property type="match status" value="1"/>
</dbReference>
<gene>
    <name evidence="3" type="ORF">OIH86_16200</name>
</gene>
<keyword evidence="3" id="KW-0540">Nuclease</keyword>
<keyword evidence="3" id="KW-0269">Exonuclease</keyword>
<dbReference type="Proteomes" id="UP001526147">
    <property type="component" value="Unassembled WGS sequence"/>
</dbReference>